<dbReference type="OrthoDB" id="5724405at2"/>
<keyword evidence="3" id="KW-1185">Reference proteome</keyword>
<proteinExistence type="predicted"/>
<evidence type="ECO:0000256" key="1">
    <source>
        <dbReference type="SAM" id="MobiDB-lite"/>
    </source>
</evidence>
<organism evidence="2 3">
    <name type="scientific">Pseudomonas mangrovi</name>
    <dbReference type="NCBI Taxonomy" id="2161748"/>
    <lineage>
        <taxon>Bacteria</taxon>
        <taxon>Pseudomonadati</taxon>
        <taxon>Pseudomonadota</taxon>
        <taxon>Gammaproteobacteria</taxon>
        <taxon>Pseudomonadales</taxon>
        <taxon>Pseudomonadaceae</taxon>
        <taxon>Pseudomonas</taxon>
    </lineage>
</organism>
<dbReference type="AlphaFoldDB" id="A0A2T5P8R8"/>
<evidence type="ECO:0000313" key="2">
    <source>
        <dbReference type="EMBL" id="PTU74111.1"/>
    </source>
</evidence>
<gene>
    <name evidence="2" type="ORF">DBO85_12190</name>
</gene>
<protein>
    <submittedName>
        <fullName evidence="2">Molecular chaperone</fullName>
    </submittedName>
</protein>
<accession>A0A2T5P8R8</accession>
<feature type="region of interest" description="Disordered" evidence="1">
    <location>
        <begin position="564"/>
        <end position="588"/>
    </location>
</feature>
<sequence length="595" mass="65917">MDKKSPDLLLRVPKPEKQHLSFCDNSPRDLARWIAVLPKANIGETAKQLYQALVELNQVQLSNDTRLQMLELLRPETDFVCRSLEKYFTNQPIVLGERARKVATLCQALQNNLAAGYKLVVVGEAGKARPAILATALQRATVALYQQLERACLLYCPVPESLWFELHQLYQIAQDFRVAQQSVPATAHEKHQIDVQRTYAAALLLGCARTNQLRQSSIARLAGALPQWSHMLRLQPADAATSLFLVAPHQDGPPRYRSLFQPEALTGLIGLDTHPLVDAISHFLLLPEEQSSQARLPVPQGFSHDLLQHLVAAWGDISERTFQRSGAEGELTLCIGMSALHFQLAGGLSFHQTLKQERKPGPASFAHGGPKDVWSTAFDAQPIDWDEGMHLSDIQYRKPGEQNSQTEQDPNESFPSYQVGIVNQSPGGYCLSWPAEVPAQLQAGELIGIEDRARLAWGVALVRWVRQVRGGGTQMGIELIAPTAQPCGLKLLRKQEQDSQYLRALLLPAIPAISRPASLITARLPFQQGHKVMINQQGVEVRALLTRRQSSTGCINQFEYHELGGMSDPQGTPVTARKEQSAGGDEDFDSLWHTL</sequence>
<evidence type="ECO:0000313" key="3">
    <source>
        <dbReference type="Proteomes" id="UP000244064"/>
    </source>
</evidence>
<reference evidence="2 3" key="1">
    <citation type="submission" date="2018-04" db="EMBL/GenBank/DDBJ databases">
        <title>Pseudomonas sp. nov., isolated from mangrove soil.</title>
        <authorList>
            <person name="Chen C."/>
        </authorList>
    </citation>
    <scope>NUCLEOTIDE SEQUENCE [LARGE SCALE GENOMIC DNA]</scope>
    <source>
        <strain evidence="2 3">TC-11</strain>
    </source>
</reference>
<dbReference type="EMBL" id="QASN01000019">
    <property type="protein sequence ID" value="PTU74111.1"/>
    <property type="molecule type" value="Genomic_DNA"/>
</dbReference>
<dbReference type="Proteomes" id="UP000244064">
    <property type="component" value="Unassembled WGS sequence"/>
</dbReference>
<dbReference type="RefSeq" id="WP_108107545.1">
    <property type="nucleotide sequence ID" value="NZ_QASN01000019.1"/>
</dbReference>
<name>A0A2T5P8R8_9PSED</name>
<comment type="caution">
    <text evidence="2">The sequence shown here is derived from an EMBL/GenBank/DDBJ whole genome shotgun (WGS) entry which is preliminary data.</text>
</comment>